<dbReference type="PANTHER" id="PTHR30548">
    <property type="entry name" value="2-HYDROXYGLUTARYL-COA DEHYDRATASE, D-COMPONENT-RELATED"/>
    <property type="match status" value="1"/>
</dbReference>
<comment type="cofactor">
    <cofactor evidence="1">
        <name>[4Fe-4S] cluster</name>
        <dbReference type="ChEBI" id="CHEBI:49883"/>
    </cofactor>
</comment>
<dbReference type="AlphaFoldDB" id="A0A9D1G741"/>
<reference evidence="4" key="2">
    <citation type="journal article" date="2021" name="PeerJ">
        <title>Extensive microbial diversity within the chicken gut microbiome revealed by metagenomics and culture.</title>
        <authorList>
            <person name="Gilroy R."/>
            <person name="Ravi A."/>
            <person name="Getino M."/>
            <person name="Pursley I."/>
            <person name="Horton D.L."/>
            <person name="Alikhan N.F."/>
            <person name="Baker D."/>
            <person name="Gharbi K."/>
            <person name="Hall N."/>
            <person name="Watson M."/>
            <person name="Adriaenssens E.M."/>
            <person name="Foster-Nyarko E."/>
            <person name="Jarju S."/>
            <person name="Secka A."/>
            <person name="Antonio M."/>
            <person name="Oren A."/>
            <person name="Chaudhuri R.R."/>
            <person name="La Ragione R."/>
            <person name="Hildebrand F."/>
            <person name="Pallen M.J."/>
        </authorList>
    </citation>
    <scope>NUCLEOTIDE SEQUENCE</scope>
    <source>
        <strain evidence="4">ChiHecec3B27-6122</strain>
    </source>
</reference>
<organism evidence="4 5">
    <name type="scientific">Candidatus Scatomorpha pullistercoris</name>
    <dbReference type="NCBI Taxonomy" id="2840929"/>
    <lineage>
        <taxon>Bacteria</taxon>
        <taxon>Bacillati</taxon>
        <taxon>Bacillota</taxon>
        <taxon>Clostridia</taxon>
        <taxon>Eubacteriales</taxon>
        <taxon>Candidatus Scatomorpha</taxon>
    </lineage>
</organism>
<protein>
    <submittedName>
        <fullName evidence="4">2-hydroxyacyl-CoA dehydratase</fullName>
    </submittedName>
</protein>
<reference evidence="4" key="1">
    <citation type="submission" date="2020-10" db="EMBL/GenBank/DDBJ databases">
        <authorList>
            <person name="Gilroy R."/>
        </authorList>
    </citation>
    <scope>NUCLEOTIDE SEQUENCE</scope>
    <source>
        <strain evidence="4">ChiHecec3B27-6122</strain>
    </source>
</reference>
<dbReference type="GO" id="GO:0051536">
    <property type="term" value="F:iron-sulfur cluster binding"/>
    <property type="evidence" value="ECO:0007669"/>
    <property type="project" value="UniProtKB-KW"/>
</dbReference>
<comment type="caution">
    <text evidence="4">The sequence shown here is derived from an EMBL/GenBank/DDBJ whole genome shotgun (WGS) entry which is preliminary data.</text>
</comment>
<dbReference type="EMBL" id="DVJS01000199">
    <property type="protein sequence ID" value="HIS97904.1"/>
    <property type="molecule type" value="Genomic_DNA"/>
</dbReference>
<sequence length="474" mass="53409">MMNDVHRDFLSLLGWEGDELEAALPDWINTARFLRLTDRDVRMATEDWIPNYWNISLKGVRMCIAACIKEAMETAKMRQYMDEGRKVLFSTMPSSPVCISANKLAGGERMHISHPYFIATSVWGAFFNKGADSLFCNSCMDQGCHHCVMNTIRADSLLQGMIPKPTVTWNWGLQCNEGPKTDEMVFSLENEEWDNVLTTMPHDAPIGCIEAEDPERVHYLSEELRASQEKVTSLTGIEVADEHLRRALDDYMSYLRRIERLTDLVMNADPQPLTGNELALFGICMEAAFDTGLDGLNEAIDTVTAEVEQLISEGRGVLPKGAPKLACHFSPLNIPWIDKAFRDNGVNLTLGRMFPPASFLMRCVDDSDGFTMAARMCLSVPNTVNMLDEAKMVAEQLKMYSVDGALYGFFAFDRWIGALEKTMIRVVEDYTSVPHFYLEGDFWNSGRFSLEDRISMIRSICNCLKISGLAGRQV</sequence>
<dbReference type="GO" id="GO:0016836">
    <property type="term" value="F:hydro-lyase activity"/>
    <property type="evidence" value="ECO:0007669"/>
    <property type="project" value="UniProtKB-ARBA"/>
</dbReference>
<accession>A0A9D1G741</accession>
<gene>
    <name evidence="4" type="ORF">IAD42_08020</name>
</gene>
<keyword evidence="3" id="KW-0479">Metal-binding</keyword>
<dbReference type="PANTHER" id="PTHR30548:SF1">
    <property type="entry name" value="DEHYDRATASE SUBUNIT MJ0007-RELATED"/>
    <property type="match status" value="1"/>
</dbReference>
<evidence type="ECO:0000256" key="3">
    <source>
        <dbReference type="ARBA" id="ARBA00023014"/>
    </source>
</evidence>
<keyword evidence="3" id="KW-0408">Iron</keyword>
<keyword evidence="3" id="KW-0411">Iron-sulfur</keyword>
<evidence type="ECO:0000256" key="2">
    <source>
        <dbReference type="ARBA" id="ARBA00005806"/>
    </source>
</evidence>
<dbReference type="Proteomes" id="UP000886876">
    <property type="component" value="Unassembled WGS sequence"/>
</dbReference>
<evidence type="ECO:0000256" key="1">
    <source>
        <dbReference type="ARBA" id="ARBA00001966"/>
    </source>
</evidence>
<evidence type="ECO:0000313" key="5">
    <source>
        <dbReference type="Proteomes" id="UP000886876"/>
    </source>
</evidence>
<dbReference type="Pfam" id="PF06050">
    <property type="entry name" value="HGD-D"/>
    <property type="match status" value="1"/>
</dbReference>
<dbReference type="InterPro" id="IPR010327">
    <property type="entry name" value="FldB/FldC_alpha/beta"/>
</dbReference>
<evidence type="ECO:0000313" key="4">
    <source>
        <dbReference type="EMBL" id="HIS97904.1"/>
    </source>
</evidence>
<proteinExistence type="inferred from homology"/>
<name>A0A9D1G741_9FIRM</name>
<comment type="similarity">
    <text evidence="2">Belongs to the FldB/FldC dehydratase alpha/beta subunit family.</text>
</comment>